<reference evidence="1 2" key="1">
    <citation type="submission" date="2018-09" db="EMBL/GenBank/DDBJ databases">
        <title>YIM 75507 draft genome.</title>
        <authorList>
            <person name="Tang S."/>
            <person name="Feng Y."/>
        </authorList>
    </citation>
    <scope>NUCLEOTIDE SEQUENCE [LARGE SCALE GENOMIC DNA]</scope>
    <source>
        <strain evidence="1 2">YIM 75507</strain>
    </source>
</reference>
<evidence type="ECO:0000313" key="1">
    <source>
        <dbReference type="EMBL" id="RJL21269.1"/>
    </source>
</evidence>
<comment type="caution">
    <text evidence="1">The sequence shown here is derived from an EMBL/GenBank/DDBJ whole genome shotgun (WGS) entry which is preliminary data.</text>
</comment>
<accession>A0A3A4APK1</accession>
<gene>
    <name evidence="1" type="ORF">D5H75_37990</name>
</gene>
<dbReference type="EMBL" id="QZEY01000026">
    <property type="protein sequence ID" value="RJL21269.1"/>
    <property type="molecule type" value="Genomic_DNA"/>
</dbReference>
<dbReference type="Proteomes" id="UP000265768">
    <property type="component" value="Unassembled WGS sequence"/>
</dbReference>
<name>A0A3A4APK1_9ACTN</name>
<sequence>MAALPPEALPYLAEALALLEISPWTGRSSSPDNPGGNLRTLTFGGRGLLTYLVLEEQREVYVVRAQWL</sequence>
<protein>
    <submittedName>
        <fullName evidence="1">Uncharacterized protein</fullName>
    </submittedName>
</protein>
<organism evidence="1 2">
    <name type="scientific">Bailinhaonella thermotolerans</name>
    <dbReference type="NCBI Taxonomy" id="1070861"/>
    <lineage>
        <taxon>Bacteria</taxon>
        <taxon>Bacillati</taxon>
        <taxon>Actinomycetota</taxon>
        <taxon>Actinomycetes</taxon>
        <taxon>Streptosporangiales</taxon>
        <taxon>Streptosporangiaceae</taxon>
        <taxon>Bailinhaonella</taxon>
    </lineage>
</organism>
<evidence type="ECO:0000313" key="2">
    <source>
        <dbReference type="Proteomes" id="UP000265768"/>
    </source>
</evidence>
<keyword evidence="2" id="KW-1185">Reference proteome</keyword>
<proteinExistence type="predicted"/>
<dbReference type="AlphaFoldDB" id="A0A3A4APK1"/>